<accession>A0A263D2C3</accession>
<keyword evidence="2" id="KW-1185">Reference proteome</keyword>
<comment type="caution">
    <text evidence="1">The sequence shown here is derived from an EMBL/GenBank/DDBJ whole genome shotgun (WGS) entry which is preliminary data.</text>
</comment>
<dbReference type="OrthoDB" id="3628532at2"/>
<evidence type="ECO:0000313" key="2">
    <source>
        <dbReference type="Proteomes" id="UP000242444"/>
    </source>
</evidence>
<evidence type="ECO:0000313" key="1">
    <source>
        <dbReference type="EMBL" id="OZM72624.1"/>
    </source>
</evidence>
<name>A0A263D2C3_9PSEU</name>
<protein>
    <submittedName>
        <fullName evidence="1">Uncharacterized protein</fullName>
    </submittedName>
</protein>
<gene>
    <name evidence="1" type="ORF">CFN78_13365</name>
</gene>
<dbReference type="RefSeq" id="WP_094863102.1">
    <property type="nucleotide sequence ID" value="NZ_NKYE01000007.1"/>
</dbReference>
<sequence length="86" mass="8673">MSNVEAFANENADGVLNPLQVTTALGPVLATPAYAAYTAGAAAVFTAGLISDSVEDHHAAEVTPTGPVPAYGSVDELLGMRISSIN</sequence>
<dbReference type="Proteomes" id="UP000242444">
    <property type="component" value="Unassembled WGS sequence"/>
</dbReference>
<reference evidence="1 2" key="1">
    <citation type="submission" date="2017-07" db="EMBL/GenBank/DDBJ databases">
        <title>Amycolatopsis antarcticus sp. nov., isolated from the surface of an Antarcticus brown macroalga.</title>
        <authorList>
            <person name="Wang J."/>
            <person name="Leiva S."/>
            <person name="Huang J."/>
            <person name="Huang Y."/>
        </authorList>
    </citation>
    <scope>NUCLEOTIDE SEQUENCE [LARGE SCALE GENOMIC DNA]</scope>
    <source>
        <strain evidence="1 2">AU-G6</strain>
    </source>
</reference>
<organism evidence="1 2">
    <name type="scientific">Amycolatopsis antarctica</name>
    <dbReference type="NCBI Taxonomy" id="1854586"/>
    <lineage>
        <taxon>Bacteria</taxon>
        <taxon>Bacillati</taxon>
        <taxon>Actinomycetota</taxon>
        <taxon>Actinomycetes</taxon>
        <taxon>Pseudonocardiales</taxon>
        <taxon>Pseudonocardiaceae</taxon>
        <taxon>Amycolatopsis</taxon>
    </lineage>
</organism>
<dbReference type="InParanoid" id="A0A263D2C3"/>
<dbReference type="EMBL" id="NKYE01000007">
    <property type="protein sequence ID" value="OZM72624.1"/>
    <property type="molecule type" value="Genomic_DNA"/>
</dbReference>
<dbReference type="AlphaFoldDB" id="A0A263D2C3"/>
<proteinExistence type="predicted"/>